<accession>A0ABP9SUB4</accession>
<dbReference type="Gene3D" id="2.40.50.140">
    <property type="entry name" value="Nucleic acid-binding proteins"/>
    <property type="match status" value="1"/>
</dbReference>
<dbReference type="PANTHER" id="PTHR45674:SF4">
    <property type="entry name" value="DNA LIGASE 1"/>
    <property type="match status" value="1"/>
</dbReference>
<dbReference type="InterPro" id="IPR012310">
    <property type="entry name" value="DNA_ligase_ATP-dep_cent"/>
</dbReference>
<comment type="catalytic activity">
    <reaction evidence="3">
        <text>ATP + (deoxyribonucleotide)n-3'-hydroxyl + 5'-phospho-(deoxyribonucleotide)m = (deoxyribonucleotide)n+m + AMP + diphosphate.</text>
        <dbReference type="EC" id="6.5.1.1"/>
    </reaction>
</comment>
<evidence type="ECO:0000256" key="1">
    <source>
        <dbReference type="ARBA" id="ARBA00007572"/>
    </source>
</evidence>
<evidence type="ECO:0000259" key="4">
    <source>
        <dbReference type="PROSITE" id="PS50160"/>
    </source>
</evidence>
<evidence type="ECO:0000256" key="3">
    <source>
        <dbReference type="ARBA" id="ARBA00034003"/>
    </source>
</evidence>
<dbReference type="GO" id="GO:0016874">
    <property type="term" value="F:ligase activity"/>
    <property type="evidence" value="ECO:0007669"/>
    <property type="project" value="UniProtKB-KW"/>
</dbReference>
<dbReference type="EMBL" id="BAABJQ010000045">
    <property type="protein sequence ID" value="GAA5200805.1"/>
    <property type="molecule type" value="Genomic_DNA"/>
</dbReference>
<comment type="caution">
    <text evidence="5">The sequence shown here is derived from an EMBL/GenBank/DDBJ whole genome shotgun (WGS) entry which is preliminary data.</text>
</comment>
<name>A0ABP9SUB4_9ACTN</name>
<gene>
    <name evidence="5" type="ORF">GCM10023322_79530</name>
</gene>
<dbReference type="SUPFAM" id="SSF56091">
    <property type="entry name" value="DNA ligase/mRNA capping enzyme, catalytic domain"/>
    <property type="match status" value="1"/>
</dbReference>
<dbReference type="CDD" id="cd07905">
    <property type="entry name" value="Adenylation_DNA_ligase_LigC"/>
    <property type="match status" value="1"/>
</dbReference>
<dbReference type="InterPro" id="IPR012340">
    <property type="entry name" value="NA-bd_OB-fold"/>
</dbReference>
<dbReference type="PROSITE" id="PS50160">
    <property type="entry name" value="DNA_LIGASE_A3"/>
    <property type="match status" value="1"/>
</dbReference>
<keyword evidence="2 5" id="KW-0436">Ligase</keyword>
<reference evidence="6" key="1">
    <citation type="journal article" date="2019" name="Int. J. Syst. Evol. Microbiol.">
        <title>The Global Catalogue of Microorganisms (GCM) 10K type strain sequencing project: providing services to taxonomists for standard genome sequencing and annotation.</title>
        <authorList>
            <consortium name="The Broad Institute Genomics Platform"/>
            <consortium name="The Broad Institute Genome Sequencing Center for Infectious Disease"/>
            <person name="Wu L."/>
            <person name="Ma J."/>
        </authorList>
    </citation>
    <scope>NUCLEOTIDE SEQUENCE [LARGE SCALE GENOMIC DNA]</scope>
    <source>
        <strain evidence="6">JCM 18304</strain>
    </source>
</reference>
<evidence type="ECO:0000313" key="6">
    <source>
        <dbReference type="Proteomes" id="UP001501570"/>
    </source>
</evidence>
<dbReference type="PANTHER" id="PTHR45674">
    <property type="entry name" value="DNA LIGASE 1/3 FAMILY MEMBER"/>
    <property type="match status" value="1"/>
</dbReference>
<feature type="domain" description="ATP-dependent DNA ligase family profile" evidence="4">
    <location>
        <begin position="98"/>
        <end position="224"/>
    </location>
</feature>
<sequence>MAPMLAVAAEVLPPGPGWVFEPKWDGWRAIAECGVDRAPLYSRSGRSLTGFFPDVSRMVHANVPPGVILDGELIIWDGQQTNFALLQRRVSSGSRLLRMARDHPAHYVVFDLLRDRDGQDLLHEPLSQRRRQLAALLADAPAALTLCPQTADRVTAQEWLTEWVSAGIEGVVAKRRDSRYHPGQRRDWYKIRSRLTTEAIIGGVTGTLSAPQTLLLGRLDARGRLRYTGRSHSLSAQQQQDLGWLLIPPAPYDPGRSTPHPWPQPLPPNWSGQFNRPQPLRYRQVLPVLVAEIQVDTAYEYHRWRHPVRFIRIRTDMSVYDVPPWGTELPR</sequence>
<organism evidence="5 6">
    <name type="scientific">Rugosimonospora acidiphila</name>
    <dbReference type="NCBI Taxonomy" id="556531"/>
    <lineage>
        <taxon>Bacteria</taxon>
        <taxon>Bacillati</taxon>
        <taxon>Actinomycetota</taxon>
        <taxon>Actinomycetes</taxon>
        <taxon>Micromonosporales</taxon>
        <taxon>Micromonosporaceae</taxon>
        <taxon>Rugosimonospora</taxon>
    </lineage>
</organism>
<dbReference type="InterPro" id="IPR050191">
    <property type="entry name" value="ATP-dep_DNA_ligase"/>
</dbReference>
<protein>
    <submittedName>
        <fullName evidence="5">ATP-dependent DNA ligase</fullName>
    </submittedName>
</protein>
<evidence type="ECO:0000256" key="2">
    <source>
        <dbReference type="ARBA" id="ARBA00022598"/>
    </source>
</evidence>
<dbReference type="InterPro" id="IPR044119">
    <property type="entry name" value="Adenylation_LigC-like"/>
</dbReference>
<proteinExistence type="inferred from homology"/>
<keyword evidence="6" id="KW-1185">Reference proteome</keyword>
<dbReference type="Proteomes" id="UP001501570">
    <property type="component" value="Unassembled WGS sequence"/>
</dbReference>
<evidence type="ECO:0000313" key="5">
    <source>
        <dbReference type="EMBL" id="GAA5200805.1"/>
    </source>
</evidence>
<dbReference type="Gene3D" id="3.30.470.30">
    <property type="entry name" value="DNA ligase/mRNA capping enzyme"/>
    <property type="match status" value="1"/>
</dbReference>
<dbReference type="Pfam" id="PF01068">
    <property type="entry name" value="DNA_ligase_A_M"/>
    <property type="match status" value="1"/>
</dbReference>
<comment type="similarity">
    <text evidence="1">Belongs to the ATP-dependent DNA ligase family.</text>
</comment>